<dbReference type="OrthoDB" id="292964at2759"/>
<dbReference type="InterPro" id="IPR028889">
    <property type="entry name" value="USP"/>
</dbReference>
<dbReference type="OMA" id="GSCQLIW"/>
<sequence>MEDTTFGCDVSLTPKNDVTTCAEEAKVGTRGKAGLSNLGNTCFMNSALQCLSHSSLLTDYFLSDKYEVDINTDNPIGMGGELAKEYANLIGALWRDGALTVTPRKFKSSLARFAPQFSGYMQQDAQELLAFLLDGLHEDLNRVKNKPYATERDAEGRSDEDVANESWEAHTARNNSCIVDTFQGQYRSKLVCPSCSNKSVKFDPFMYLSIPVPSARERMIKVTLVSYGDELSAITYGLKLPKNGEIAMLLSALCEAADIDTMDERVVLCEVYNHRMEKTLSNMSYSLTDIRERDVIYAHRLPAIKDNDNVETVDTVLVHRKELNQNKTPYSHVSSVAATTMVRFGFPWIVPVSVPKGTKAGPDHARFVEKEVEKFSAKFAHTNSMEKSCSPTTSGDTEGSASRRAVAEKDSRLFKMKYTNKSASASFHEYGSTTASTSDSHEMQYTIASSMHCVAIDWSSKALSQFFDEELLEREIEEHPSVTENAIENSGTQGTPLASCIESFIQEEPLGKDDMWYCKQCKDHVQAMKKLDLWRMPPILVMHLKRFSYSRTWRDKIDTLIDFPLNTLDMTPYVLPNASSGPAPIYDLYAVVNHFGGMGGGHYTAYTRHAEEGTWHLYDDSRCTAVDVGAALNNSAAYVLFYKRRDVPMRQAMSRAGSLCNMAAMDSVANTRTPCDDDDDEPREMELN</sequence>
<proteinExistence type="inferred from homology"/>
<comment type="catalytic activity">
    <reaction evidence="1 7">
        <text>Thiol-dependent hydrolysis of ester, thioester, amide, peptide and isopeptide bonds formed by the C-terminal Gly of ubiquitin (a 76-residue protein attached to proteins as an intracellular targeting signal).</text>
        <dbReference type="EC" id="3.4.19.12"/>
    </reaction>
</comment>
<dbReference type="PROSITE" id="PS00973">
    <property type="entry name" value="USP_2"/>
    <property type="match status" value="1"/>
</dbReference>
<dbReference type="eggNOG" id="KOG1870">
    <property type="taxonomic scope" value="Eukaryota"/>
</dbReference>
<dbReference type="PANTHER" id="PTHR21646:SF24">
    <property type="entry name" value="UBIQUITIN CARBOXYL-TERMINAL HYDROLASE"/>
    <property type="match status" value="1"/>
</dbReference>
<dbReference type="CDD" id="cd02674">
    <property type="entry name" value="Peptidase_C19R"/>
    <property type="match status" value="1"/>
</dbReference>
<evidence type="ECO:0000256" key="6">
    <source>
        <dbReference type="ARBA" id="ARBA00022807"/>
    </source>
</evidence>
<dbReference type="AlphaFoldDB" id="A4RR96"/>
<dbReference type="GeneID" id="4999679"/>
<evidence type="ECO:0000256" key="8">
    <source>
        <dbReference type="SAM" id="MobiDB-lite"/>
    </source>
</evidence>
<dbReference type="EC" id="3.4.19.12" evidence="7"/>
<dbReference type="HOGENOM" id="CLU_001060_8_2_1"/>
<evidence type="ECO:0000256" key="4">
    <source>
        <dbReference type="ARBA" id="ARBA00022786"/>
    </source>
</evidence>
<dbReference type="SUPFAM" id="SSF54001">
    <property type="entry name" value="Cysteine proteinases"/>
    <property type="match status" value="1"/>
</dbReference>
<evidence type="ECO:0000313" key="10">
    <source>
        <dbReference type="EMBL" id="ABO93824.1"/>
    </source>
</evidence>
<gene>
    <name evidence="10" type="ORF">OSTLU_39993</name>
</gene>
<dbReference type="STRING" id="436017.A4RR96"/>
<evidence type="ECO:0000256" key="3">
    <source>
        <dbReference type="ARBA" id="ARBA00022670"/>
    </source>
</evidence>
<dbReference type="GO" id="GO:0004843">
    <property type="term" value="F:cysteine-type deubiquitinase activity"/>
    <property type="evidence" value="ECO:0007669"/>
    <property type="project" value="UniProtKB-UniRule"/>
</dbReference>
<keyword evidence="11" id="KW-1185">Reference proteome</keyword>
<evidence type="ECO:0000256" key="2">
    <source>
        <dbReference type="ARBA" id="ARBA00009085"/>
    </source>
</evidence>
<protein>
    <recommendedName>
        <fullName evidence="7">Ubiquitin carboxyl-terminal hydrolase</fullName>
        <ecNumber evidence="7">3.4.19.12</ecNumber>
    </recommendedName>
</protein>
<dbReference type="PROSITE" id="PS50235">
    <property type="entry name" value="USP_3"/>
    <property type="match status" value="1"/>
</dbReference>
<keyword evidence="3 7" id="KW-0645">Protease</keyword>
<dbReference type="EMBL" id="CP000581">
    <property type="protein sequence ID" value="ABO93824.1"/>
    <property type="molecule type" value="Genomic_DNA"/>
</dbReference>
<feature type="domain" description="USP" evidence="9">
    <location>
        <begin position="33"/>
        <end position="645"/>
    </location>
</feature>
<evidence type="ECO:0000256" key="7">
    <source>
        <dbReference type="RuleBase" id="RU366025"/>
    </source>
</evidence>
<evidence type="ECO:0000259" key="9">
    <source>
        <dbReference type="PROSITE" id="PS50235"/>
    </source>
</evidence>
<evidence type="ECO:0000256" key="5">
    <source>
        <dbReference type="ARBA" id="ARBA00022801"/>
    </source>
</evidence>
<comment type="similarity">
    <text evidence="2 7">Belongs to the peptidase C19 family.</text>
</comment>
<dbReference type="InterPro" id="IPR038765">
    <property type="entry name" value="Papain-like_cys_pep_sf"/>
</dbReference>
<keyword evidence="6 7" id="KW-0788">Thiol protease</keyword>
<reference evidence="10 11" key="1">
    <citation type="journal article" date="2007" name="Proc. Natl. Acad. Sci. U.S.A.">
        <title>The tiny eukaryote Ostreococcus provides genomic insights into the paradox of plankton speciation.</title>
        <authorList>
            <person name="Palenik B."/>
            <person name="Grimwood J."/>
            <person name="Aerts A."/>
            <person name="Rouze P."/>
            <person name="Salamov A."/>
            <person name="Putnam N."/>
            <person name="Dupont C."/>
            <person name="Jorgensen R."/>
            <person name="Derelle E."/>
            <person name="Rombauts S."/>
            <person name="Zhou K."/>
            <person name="Otillar R."/>
            <person name="Merchant S.S."/>
            <person name="Podell S."/>
            <person name="Gaasterland T."/>
            <person name="Napoli C."/>
            <person name="Gendler K."/>
            <person name="Manuell A."/>
            <person name="Tai V."/>
            <person name="Vallon O."/>
            <person name="Piganeau G."/>
            <person name="Jancek S."/>
            <person name="Heijde M."/>
            <person name="Jabbari K."/>
            <person name="Bowler C."/>
            <person name="Lohr M."/>
            <person name="Robbens S."/>
            <person name="Werner G."/>
            <person name="Dubchak I."/>
            <person name="Pazour G.J."/>
            <person name="Ren Q."/>
            <person name="Paulsen I."/>
            <person name="Delwiche C."/>
            <person name="Schmutz J."/>
            <person name="Rokhsar D."/>
            <person name="Van de Peer Y."/>
            <person name="Moreau H."/>
            <person name="Grigoriev I.V."/>
        </authorList>
    </citation>
    <scope>NUCLEOTIDE SEQUENCE [LARGE SCALE GENOMIC DNA]</scope>
    <source>
        <strain evidence="10 11">CCE9901</strain>
    </source>
</reference>
<accession>A4RR96</accession>
<dbReference type="PANTHER" id="PTHR21646">
    <property type="entry name" value="UBIQUITIN CARBOXYL-TERMINAL HYDROLASE"/>
    <property type="match status" value="1"/>
</dbReference>
<dbReference type="Pfam" id="PF00443">
    <property type="entry name" value="UCH"/>
    <property type="match status" value="1"/>
</dbReference>
<dbReference type="Gene3D" id="3.90.70.10">
    <property type="entry name" value="Cysteine proteinases"/>
    <property type="match status" value="2"/>
</dbReference>
<evidence type="ECO:0000256" key="1">
    <source>
        <dbReference type="ARBA" id="ARBA00000707"/>
    </source>
</evidence>
<dbReference type="Proteomes" id="UP000001568">
    <property type="component" value="Chromosome 1"/>
</dbReference>
<keyword evidence="4 7" id="KW-0833">Ubl conjugation pathway</keyword>
<dbReference type="KEGG" id="olu:OSTLU_39993"/>
<dbReference type="Gramene" id="ABO93824">
    <property type="protein sequence ID" value="ABO93824"/>
    <property type="gene ID" value="OSTLU_39993"/>
</dbReference>
<organism evidence="10 11">
    <name type="scientific">Ostreococcus lucimarinus (strain CCE9901)</name>
    <dbReference type="NCBI Taxonomy" id="436017"/>
    <lineage>
        <taxon>Eukaryota</taxon>
        <taxon>Viridiplantae</taxon>
        <taxon>Chlorophyta</taxon>
        <taxon>Mamiellophyceae</taxon>
        <taxon>Mamiellales</taxon>
        <taxon>Bathycoccaceae</taxon>
        <taxon>Ostreococcus</taxon>
    </lineage>
</organism>
<dbReference type="InterPro" id="IPR018200">
    <property type="entry name" value="USP_CS"/>
</dbReference>
<dbReference type="InterPro" id="IPR050185">
    <property type="entry name" value="Ub_carboxyl-term_hydrolase"/>
</dbReference>
<name>A4RR96_OSTLU</name>
<feature type="region of interest" description="Disordered" evidence="8">
    <location>
        <begin position="386"/>
        <end position="406"/>
    </location>
</feature>
<dbReference type="GO" id="GO:0016579">
    <property type="term" value="P:protein deubiquitination"/>
    <property type="evidence" value="ECO:0007669"/>
    <property type="project" value="InterPro"/>
</dbReference>
<dbReference type="InterPro" id="IPR001394">
    <property type="entry name" value="Peptidase_C19_UCH"/>
</dbReference>
<dbReference type="PROSITE" id="PS00972">
    <property type="entry name" value="USP_1"/>
    <property type="match status" value="1"/>
</dbReference>
<keyword evidence="5 7" id="KW-0378">Hydrolase</keyword>
<dbReference type="RefSeq" id="XP_001415532.1">
    <property type="nucleotide sequence ID" value="XM_001415495.1"/>
</dbReference>
<comment type="function">
    <text evidence="7">Recognizes and hydrolyzes the peptide bond at the C-terminal Gly of ubiquitin. Involved in the processing of poly-ubiquitin precursors as well as that of ubiquitinated proteins.</text>
</comment>
<dbReference type="GO" id="GO:0006508">
    <property type="term" value="P:proteolysis"/>
    <property type="evidence" value="ECO:0007669"/>
    <property type="project" value="UniProtKB-KW"/>
</dbReference>
<feature type="compositionally biased region" description="Polar residues" evidence="8">
    <location>
        <begin position="386"/>
        <end position="400"/>
    </location>
</feature>
<evidence type="ECO:0000313" key="11">
    <source>
        <dbReference type="Proteomes" id="UP000001568"/>
    </source>
</evidence>